<evidence type="ECO:0000313" key="2">
    <source>
        <dbReference type="EMBL" id="KDO16724.1"/>
    </source>
</evidence>
<dbReference type="SMART" id="SM00050">
    <property type="entry name" value="DISIN"/>
    <property type="match status" value="4"/>
</dbReference>
<dbReference type="STRING" id="695850.A0A067BEE9"/>
<evidence type="ECO:0000259" key="1">
    <source>
        <dbReference type="SMART" id="SM00050"/>
    </source>
</evidence>
<sequence>AAAKVCKSANECPARACYSTTCGTSGYCEYTPLGVGAKCPGQSCTNGGACDDDANDYCNAKAECVSAYKPARTKCPGKSCSNGGSCDDDANDYCDDLGTCVTEVCSGTASTCPVDAFKSSSMTCTGTNNGSPCDGQDMCDGFGNCVDKYLPSTTVCRASKGQCDEAEMCSGTASACPADFNPCDGVDKCDGKGNCVDIYLPSTTVCRASKSQCDVSEFCTGSSGTCPVDAFQPSSMTCTGTSNGNPCDGVDKCDGMGNCVDNYQPSTTVCRASKGQCDEAEVCTGTSGFCPTDAFASVTTTVCRASKGQCDEAEVCTGTSGFCPTDAFASVTTTCSGTCNGNPCDGVDLCDGKGNCVDIYLPSTTGNCIDKYLPSTTVCRASKGQCDVSEFCTGKSGTCPTDAFAASSTTCTGTQSGGACDGKDLCDGKGNCVDMYLPSTTVCRASVGACDVAETCTGKESACPTDSFASATTKCSGSSTGGACDGVDYCDGKGNCEDKYLPSTTVCRLSKGQCDIAESCTGSSGACPADAFASVTTTCSGLSTGGACDGVDYCDGRGNCVDEYLPTTTVCRPSKGQCDVAESWHRQFWFLSARWICGVDQDGNCVDVYLPSTTVCRPSASDCDAPETCTGTGSQCPVDKFAPTTTKCTGTCNDNPCDGQDFCDGNGKCVDKYLPSGTVCGDTAA</sequence>
<dbReference type="VEuPathDB" id="FungiDB:SPRG_17781"/>
<feature type="domain" description="Disintegrin" evidence="1">
    <location>
        <begin position="164"/>
        <end position="232"/>
    </location>
</feature>
<organism evidence="2 3">
    <name type="scientific">Saprolegnia parasitica (strain CBS 223.65)</name>
    <dbReference type="NCBI Taxonomy" id="695850"/>
    <lineage>
        <taxon>Eukaryota</taxon>
        <taxon>Sar</taxon>
        <taxon>Stramenopiles</taxon>
        <taxon>Oomycota</taxon>
        <taxon>Saprolegniomycetes</taxon>
        <taxon>Saprolegniales</taxon>
        <taxon>Saprolegniaceae</taxon>
        <taxon>Saprolegnia</taxon>
    </lineage>
</organism>
<accession>A0A067BEE9</accession>
<feature type="domain" description="Disintegrin" evidence="1">
    <location>
        <begin position="242"/>
        <end position="296"/>
    </location>
</feature>
<dbReference type="PANTHER" id="PTHR11905:SF159">
    <property type="entry name" value="ADAM METALLOPROTEASE"/>
    <property type="match status" value="1"/>
</dbReference>
<dbReference type="InterPro" id="IPR001762">
    <property type="entry name" value="Disintegrin_dom"/>
</dbReference>
<dbReference type="SUPFAM" id="SSF57552">
    <property type="entry name" value="Blood coagulation inhibitor (disintegrin)"/>
    <property type="match status" value="7"/>
</dbReference>
<reference evidence="2 3" key="1">
    <citation type="journal article" date="2013" name="PLoS Genet.">
        <title>Distinctive expansion of potential virulence genes in the genome of the oomycete fish pathogen Saprolegnia parasitica.</title>
        <authorList>
            <person name="Jiang R.H."/>
            <person name="de Bruijn I."/>
            <person name="Haas B.J."/>
            <person name="Belmonte R."/>
            <person name="Lobach L."/>
            <person name="Christie J."/>
            <person name="van den Ackerveken G."/>
            <person name="Bottin A."/>
            <person name="Bulone V."/>
            <person name="Diaz-Moreno S.M."/>
            <person name="Dumas B."/>
            <person name="Fan L."/>
            <person name="Gaulin E."/>
            <person name="Govers F."/>
            <person name="Grenville-Briggs L.J."/>
            <person name="Horner N.R."/>
            <person name="Levin J.Z."/>
            <person name="Mammella M."/>
            <person name="Meijer H.J."/>
            <person name="Morris P."/>
            <person name="Nusbaum C."/>
            <person name="Oome S."/>
            <person name="Phillips A.J."/>
            <person name="van Rooyen D."/>
            <person name="Rzeszutek E."/>
            <person name="Saraiva M."/>
            <person name="Secombes C.J."/>
            <person name="Seidl M.F."/>
            <person name="Snel B."/>
            <person name="Stassen J.H."/>
            <person name="Sykes S."/>
            <person name="Tripathy S."/>
            <person name="van den Berg H."/>
            <person name="Vega-Arreguin J.C."/>
            <person name="Wawra S."/>
            <person name="Young S.K."/>
            <person name="Zeng Q."/>
            <person name="Dieguez-Uribeondo J."/>
            <person name="Russ C."/>
            <person name="Tyler B.M."/>
            <person name="van West P."/>
        </authorList>
    </citation>
    <scope>NUCLEOTIDE SEQUENCE [LARGE SCALE GENOMIC DNA]</scope>
    <source>
        <strain evidence="2 3">CBS 223.65</strain>
    </source>
</reference>
<dbReference type="RefSeq" id="XP_012212568.1">
    <property type="nucleotide sequence ID" value="XM_012357178.1"/>
</dbReference>
<keyword evidence="3" id="KW-1185">Reference proteome</keyword>
<dbReference type="GeneID" id="24139311"/>
<dbReference type="OMA" id="GSACTCE"/>
<feature type="non-terminal residue" evidence="2">
    <location>
        <position position="1"/>
    </location>
</feature>
<proteinExistence type="predicted"/>
<dbReference type="PANTHER" id="PTHR11905">
    <property type="entry name" value="ADAM A DISINTEGRIN AND METALLOPROTEASE DOMAIN"/>
    <property type="match status" value="1"/>
</dbReference>
<gene>
    <name evidence="2" type="ORF">SPRG_17781</name>
</gene>
<dbReference type="EMBL" id="KK583960">
    <property type="protein sequence ID" value="KDO16724.1"/>
    <property type="molecule type" value="Genomic_DNA"/>
</dbReference>
<dbReference type="OrthoDB" id="73503at2759"/>
<dbReference type="AlphaFoldDB" id="A0A067BEE9"/>
<evidence type="ECO:0000313" key="3">
    <source>
        <dbReference type="Proteomes" id="UP000030745"/>
    </source>
</evidence>
<feature type="domain" description="Disintegrin" evidence="1">
    <location>
        <begin position="479"/>
        <end position="533"/>
    </location>
</feature>
<feature type="domain" description="Disintegrin" evidence="1">
    <location>
        <begin position="337"/>
        <end position="405"/>
    </location>
</feature>
<dbReference type="Gene3D" id="4.10.70.10">
    <property type="entry name" value="Disintegrin domain"/>
    <property type="match status" value="8"/>
</dbReference>
<name>A0A067BEE9_SAPPC</name>
<protein>
    <recommendedName>
        <fullName evidence="1">Disintegrin domain-containing protein</fullName>
    </recommendedName>
</protein>
<dbReference type="InterPro" id="IPR036436">
    <property type="entry name" value="Disintegrin_dom_sf"/>
</dbReference>
<dbReference type="Proteomes" id="UP000030745">
    <property type="component" value="Unassembled WGS sequence"/>
</dbReference>
<dbReference type="KEGG" id="spar:SPRG_17781"/>
<feature type="non-terminal residue" evidence="2">
    <location>
        <position position="685"/>
    </location>
</feature>